<keyword evidence="5" id="KW-1185">Reference proteome</keyword>
<dbReference type="AlphaFoldDB" id="A0A916ZDD5"/>
<organism evidence="4 5">
    <name type="scientific">Paenibacillus nasutitermitis</name>
    <dbReference type="NCBI Taxonomy" id="1652958"/>
    <lineage>
        <taxon>Bacteria</taxon>
        <taxon>Bacillati</taxon>
        <taxon>Bacillota</taxon>
        <taxon>Bacilli</taxon>
        <taxon>Bacillales</taxon>
        <taxon>Paenibacillaceae</taxon>
        <taxon>Paenibacillus</taxon>
    </lineage>
</organism>
<gene>
    <name evidence="4" type="ORF">GCM10010911_55390</name>
</gene>
<sequence length="481" mass="52232">MEKPYPLADVNVAGRIKVSFFTPRPIPGKEKVEDQTMVKKFTALSLAILMVVVLAACGSGGTKENTGNVVSGAKADGAAPAPSTPSKKIVIKYWYAFGDKIEEAKQHMVKEFNESQDKIEVIAEHQGNYEDLHAKVQAAFAAGDAPAVSDLEIASTGVFARSGMLEELTSYAERDKEQLQLDDFNPGLMGNAYVDEKLFGLPFMRSTPILYKNVTMLKDAGLDPAGPKSWDELEQYSKVLKEKGKIGMALPADIWFYEGLVAQSGGQMLSEDGKSAAFNTAAGVAPVEFWKKLSDAGLIKITVGDGAGANADKEWANQAVAFKFGSTAGVTGSLEIAKGNGFELETAFMPANVSYGVPTGGCQLVMTSKSSQEEKEAAWEFIKWMTSKENTIYQHKHVGYLPTRMSAVESEELKAHFIEFPQFKVAVDQLEFARPRPMESAYPEVAKIIKDSIEKAILDPKTSPQDTLNQAAEKANKLLGK</sequence>
<name>A0A916ZDD5_9BACL</name>
<dbReference type="GO" id="GO:1901982">
    <property type="term" value="F:maltose binding"/>
    <property type="evidence" value="ECO:0007669"/>
    <property type="project" value="TreeGrafter"/>
</dbReference>
<evidence type="ECO:0000313" key="4">
    <source>
        <dbReference type="EMBL" id="GGD89687.1"/>
    </source>
</evidence>
<reference evidence="4" key="2">
    <citation type="submission" date="2020-09" db="EMBL/GenBank/DDBJ databases">
        <authorList>
            <person name="Sun Q."/>
            <person name="Zhou Y."/>
        </authorList>
    </citation>
    <scope>NUCLEOTIDE SEQUENCE</scope>
    <source>
        <strain evidence="4">CGMCC 1.15178</strain>
    </source>
</reference>
<dbReference type="PANTHER" id="PTHR30061:SF50">
    <property type="entry name" value="MALTOSE_MALTODEXTRIN-BINDING PERIPLASMIC PROTEIN"/>
    <property type="match status" value="1"/>
</dbReference>
<comment type="caution">
    <text evidence="4">The sequence shown here is derived from an EMBL/GenBank/DDBJ whole genome shotgun (WGS) entry which is preliminary data.</text>
</comment>
<dbReference type="SUPFAM" id="SSF53850">
    <property type="entry name" value="Periplasmic binding protein-like II"/>
    <property type="match status" value="1"/>
</dbReference>
<protein>
    <submittedName>
        <fullName evidence="4">ABC transporter substrate-binding protein</fullName>
    </submittedName>
</protein>
<evidence type="ECO:0000256" key="3">
    <source>
        <dbReference type="ARBA" id="ARBA00022729"/>
    </source>
</evidence>
<dbReference type="InterPro" id="IPR006059">
    <property type="entry name" value="SBP"/>
</dbReference>
<dbReference type="GO" id="GO:0042956">
    <property type="term" value="P:maltodextrin transmembrane transport"/>
    <property type="evidence" value="ECO:0007669"/>
    <property type="project" value="TreeGrafter"/>
</dbReference>
<dbReference type="Gene3D" id="3.40.190.10">
    <property type="entry name" value="Periplasmic binding protein-like II"/>
    <property type="match status" value="2"/>
</dbReference>
<reference evidence="4" key="1">
    <citation type="journal article" date="2014" name="Int. J. Syst. Evol. Microbiol.">
        <title>Complete genome sequence of Corynebacterium casei LMG S-19264T (=DSM 44701T), isolated from a smear-ripened cheese.</title>
        <authorList>
            <consortium name="US DOE Joint Genome Institute (JGI-PGF)"/>
            <person name="Walter F."/>
            <person name="Albersmeier A."/>
            <person name="Kalinowski J."/>
            <person name="Ruckert C."/>
        </authorList>
    </citation>
    <scope>NUCLEOTIDE SEQUENCE</scope>
    <source>
        <strain evidence="4">CGMCC 1.15178</strain>
    </source>
</reference>
<dbReference type="Proteomes" id="UP000612456">
    <property type="component" value="Unassembled WGS sequence"/>
</dbReference>
<comment type="similarity">
    <text evidence="1">Belongs to the bacterial solute-binding protein 1 family.</text>
</comment>
<evidence type="ECO:0000256" key="1">
    <source>
        <dbReference type="ARBA" id="ARBA00008520"/>
    </source>
</evidence>
<keyword evidence="2" id="KW-0813">Transport</keyword>
<accession>A0A916ZDD5</accession>
<evidence type="ECO:0000313" key="5">
    <source>
        <dbReference type="Proteomes" id="UP000612456"/>
    </source>
</evidence>
<dbReference type="GO" id="GO:0015768">
    <property type="term" value="P:maltose transport"/>
    <property type="evidence" value="ECO:0007669"/>
    <property type="project" value="TreeGrafter"/>
</dbReference>
<dbReference type="GO" id="GO:0055052">
    <property type="term" value="C:ATP-binding cassette (ABC) transporter complex, substrate-binding subunit-containing"/>
    <property type="evidence" value="ECO:0007669"/>
    <property type="project" value="TreeGrafter"/>
</dbReference>
<dbReference type="PANTHER" id="PTHR30061">
    <property type="entry name" value="MALTOSE-BINDING PERIPLASMIC PROTEIN"/>
    <property type="match status" value="1"/>
</dbReference>
<dbReference type="EMBL" id="BMHP01000004">
    <property type="protein sequence ID" value="GGD89687.1"/>
    <property type="molecule type" value="Genomic_DNA"/>
</dbReference>
<dbReference type="Pfam" id="PF13416">
    <property type="entry name" value="SBP_bac_8"/>
    <property type="match status" value="1"/>
</dbReference>
<keyword evidence="3" id="KW-0732">Signal</keyword>
<evidence type="ECO:0000256" key="2">
    <source>
        <dbReference type="ARBA" id="ARBA00022448"/>
    </source>
</evidence>
<dbReference type="CDD" id="cd14748">
    <property type="entry name" value="PBP2_UgpB"/>
    <property type="match status" value="1"/>
</dbReference>
<proteinExistence type="inferred from homology"/>